<keyword evidence="3" id="KW-0819">tRNA processing</keyword>
<evidence type="ECO:0000256" key="3">
    <source>
        <dbReference type="ARBA" id="ARBA00022694"/>
    </source>
</evidence>
<keyword evidence="5" id="KW-1185">Reference proteome</keyword>
<dbReference type="SUPFAM" id="SSF89550">
    <property type="entry name" value="PHP domain-like"/>
    <property type="match status" value="1"/>
</dbReference>
<comment type="similarity">
    <text evidence="2">Belongs to the eukaryotic/archaeal RNase P protein component 3 family.</text>
</comment>
<comment type="subcellular location">
    <subcellularLocation>
        <location evidence="1">Nucleus</location>
    </subcellularLocation>
</comment>
<dbReference type="PANTHER" id="PTHR13031">
    <property type="entry name" value="RIBONUCLEASE P SUBUNIT P30"/>
    <property type="match status" value="1"/>
</dbReference>
<dbReference type="GeneID" id="107021529"/>
<dbReference type="InterPro" id="IPR016195">
    <property type="entry name" value="Pol/histidinol_Pase-like"/>
</dbReference>
<evidence type="ECO:0000313" key="5">
    <source>
        <dbReference type="Proteomes" id="UP000694930"/>
    </source>
</evidence>
<evidence type="ECO:0000313" key="6">
    <source>
        <dbReference type="RefSeq" id="XP_015077692.1"/>
    </source>
</evidence>
<reference evidence="6" key="2">
    <citation type="submission" date="2025-08" db="UniProtKB">
        <authorList>
            <consortium name="RefSeq"/>
        </authorList>
    </citation>
    <scope>IDENTIFICATION</scope>
</reference>
<dbReference type="Gene3D" id="3.20.20.140">
    <property type="entry name" value="Metal-dependent hydrolases"/>
    <property type="match status" value="1"/>
</dbReference>
<feature type="region of interest" description="Disordered" evidence="4">
    <location>
        <begin position="643"/>
        <end position="675"/>
    </location>
</feature>
<evidence type="ECO:0000256" key="1">
    <source>
        <dbReference type="ARBA" id="ARBA00004123"/>
    </source>
</evidence>
<evidence type="ECO:0000256" key="2">
    <source>
        <dbReference type="ARBA" id="ARBA00007331"/>
    </source>
</evidence>
<dbReference type="Pfam" id="PF01876">
    <property type="entry name" value="RNase_P_p30"/>
    <property type="match status" value="1"/>
</dbReference>
<name>A0ABM1GYD7_SOLPN</name>
<proteinExistence type="inferred from homology"/>
<feature type="compositionally biased region" description="Basic and acidic residues" evidence="4">
    <location>
        <begin position="643"/>
        <end position="654"/>
    </location>
</feature>
<gene>
    <name evidence="6" type="primary">LOC107021529</name>
</gene>
<reference evidence="5" key="1">
    <citation type="journal article" date="2014" name="Nat. Genet.">
        <title>The genome of the stress-tolerant wild tomato species Solanum pennellii.</title>
        <authorList>
            <person name="Bolger A."/>
            <person name="Scossa F."/>
            <person name="Bolger M.E."/>
            <person name="Lanz C."/>
            <person name="Maumus F."/>
            <person name="Tohge T."/>
            <person name="Quesneville H."/>
            <person name="Alseekh S."/>
            <person name="Sorensen I."/>
            <person name="Lichtenstein G."/>
            <person name="Fich E.A."/>
            <person name="Conte M."/>
            <person name="Keller H."/>
            <person name="Schneeberger K."/>
            <person name="Schwacke R."/>
            <person name="Ofner I."/>
            <person name="Vrebalov J."/>
            <person name="Xu Y."/>
            <person name="Osorio S."/>
            <person name="Aflitos S.A."/>
            <person name="Schijlen E."/>
            <person name="Jimenez-Gomez J.M."/>
            <person name="Ryngajllo M."/>
            <person name="Kimura S."/>
            <person name="Kumar R."/>
            <person name="Koenig D."/>
            <person name="Headland L.R."/>
            <person name="Maloof J.N."/>
            <person name="Sinha N."/>
            <person name="van Ham R.C."/>
            <person name="Lankhorst R.K."/>
            <person name="Mao L."/>
            <person name="Vogel A."/>
            <person name="Arsova B."/>
            <person name="Panstruga R."/>
            <person name="Fei Z."/>
            <person name="Rose J.K."/>
            <person name="Zamir D."/>
            <person name="Carrari F."/>
            <person name="Giovannoni J.J."/>
            <person name="Weigel D."/>
            <person name="Usadel B."/>
            <person name="Fernie A.R."/>
        </authorList>
    </citation>
    <scope>NUCLEOTIDE SEQUENCE [LARGE SCALE GENOMIC DNA]</scope>
    <source>
        <strain evidence="5">cv. LA0716</strain>
    </source>
</reference>
<dbReference type="RefSeq" id="XP_015077692.1">
    <property type="nucleotide sequence ID" value="XM_015222206.2"/>
</dbReference>
<accession>A0ABM1GYD7</accession>
<dbReference type="Proteomes" id="UP000694930">
    <property type="component" value="Chromosome 6"/>
</dbReference>
<sequence length="698" mass="77024">MGFFDLNIPYYESDRNIVTDKKALKAIRLKLIIKAMELGYTGIAYNRTFRGVMSESDRCCIPLFPLSSVLKLAPSLSSAVKFHRELLNVPVSAPFRQYTRLTVVVDSSSQASALNSGNPILKSYDIVAVRPLNQQAFEQACQVSEVDIIAIDFSDKLPFRLKQSMVKAAIQRGVYFEITYSSLILDAQMRRQTISNAKLLVDWTRGKNLLFSSAAPSVTELRGPYDVANLASLLGLQLERAKAALSKNCRTVITNALRKKSYHKEAIKVEPITSGIKEPEFDDWLNKWDPISSGEGDLLLDDIKKSFSGSRNVRKEVKPIDFSSTVNNLPAHGLQIKDLISSKVAGQVPMDAVEELAGVQVDERTLPRSGISQEPGGVNFLPVECSILEDDMDKNQHGSGSEKVRVPHFSIALNNAANLDKQEENGRIDNEDIQFTKKLDITDTSGTKMHDFQTETSPVSCEGNAVLPDGVTTHTYRRDIEVRENGMTDNDEMKITGKLDVQDTSSEKIIQDFQLETCSASSDGVLPQSAANYTCRTDSEVTLSASSSLADVTLSKDETFTGSNVQQLGISGSFHTDYRDHNGADGVALVEARVNNNATDKEQFREMRYRSTTLAAGSSNSEHSNPMEVDDEYFLIADKVPSKDVTEGEPEHAGDSAGLSHQILGGSLSGKMKRKTSYRPSLFPFKRLLTRRPSTFRG</sequence>
<organism evidence="5 6">
    <name type="scientific">Solanum pennellii</name>
    <name type="common">Tomato</name>
    <name type="synonym">Lycopersicon pennellii</name>
    <dbReference type="NCBI Taxonomy" id="28526"/>
    <lineage>
        <taxon>Eukaryota</taxon>
        <taxon>Viridiplantae</taxon>
        <taxon>Streptophyta</taxon>
        <taxon>Embryophyta</taxon>
        <taxon>Tracheophyta</taxon>
        <taxon>Spermatophyta</taxon>
        <taxon>Magnoliopsida</taxon>
        <taxon>eudicotyledons</taxon>
        <taxon>Gunneridae</taxon>
        <taxon>Pentapetalae</taxon>
        <taxon>asterids</taxon>
        <taxon>lamiids</taxon>
        <taxon>Solanales</taxon>
        <taxon>Solanaceae</taxon>
        <taxon>Solanoideae</taxon>
        <taxon>Solaneae</taxon>
        <taxon>Solanum</taxon>
        <taxon>Solanum subgen. Lycopersicon</taxon>
    </lineage>
</organism>
<evidence type="ECO:0000256" key="4">
    <source>
        <dbReference type="SAM" id="MobiDB-lite"/>
    </source>
</evidence>
<protein>
    <submittedName>
        <fullName evidence="6">Uncharacterized protein LOC107021529</fullName>
    </submittedName>
</protein>
<dbReference type="PANTHER" id="PTHR13031:SF0">
    <property type="entry name" value="RIBONUCLEASE P PROTEIN SUBUNIT P30"/>
    <property type="match status" value="1"/>
</dbReference>
<dbReference type="InterPro" id="IPR002738">
    <property type="entry name" value="RNase_P_p30"/>
</dbReference>